<reference evidence="2" key="1">
    <citation type="submission" date="2022-08" db="EMBL/GenBank/DDBJ databases">
        <authorList>
            <person name="Tistechok S."/>
            <person name="Samborskyy M."/>
            <person name="Roman I."/>
        </authorList>
    </citation>
    <scope>NUCLEOTIDE SEQUENCE</scope>
    <source>
        <strain evidence="2">DSM 103496</strain>
    </source>
</reference>
<evidence type="ECO:0000313" key="3">
    <source>
        <dbReference type="Proteomes" id="UP001141259"/>
    </source>
</evidence>
<protein>
    <submittedName>
        <fullName evidence="2">Uncharacterized protein</fullName>
    </submittedName>
</protein>
<keyword evidence="3" id="KW-1185">Reference proteome</keyword>
<feature type="transmembrane region" description="Helical" evidence="1">
    <location>
        <begin position="60"/>
        <end position="80"/>
    </location>
</feature>
<proteinExistence type="predicted"/>
<accession>A0A9X2VL92</accession>
<gene>
    <name evidence="2" type="ORF">NZH93_17790</name>
</gene>
<organism evidence="2 3">
    <name type="scientific">Umezawaea endophytica</name>
    <dbReference type="NCBI Taxonomy" id="1654476"/>
    <lineage>
        <taxon>Bacteria</taxon>
        <taxon>Bacillati</taxon>
        <taxon>Actinomycetota</taxon>
        <taxon>Actinomycetes</taxon>
        <taxon>Pseudonocardiales</taxon>
        <taxon>Pseudonocardiaceae</taxon>
        <taxon>Umezawaea</taxon>
    </lineage>
</organism>
<keyword evidence="1" id="KW-0812">Transmembrane</keyword>
<dbReference type="RefSeq" id="WP_259624217.1">
    <property type="nucleotide sequence ID" value="NZ_JANYMP010000007.1"/>
</dbReference>
<dbReference type="Proteomes" id="UP001141259">
    <property type="component" value="Unassembled WGS sequence"/>
</dbReference>
<name>A0A9X2VL92_9PSEU</name>
<dbReference type="AlphaFoldDB" id="A0A9X2VL92"/>
<keyword evidence="1" id="KW-0472">Membrane</keyword>
<comment type="caution">
    <text evidence="2">The sequence shown here is derived from an EMBL/GenBank/DDBJ whole genome shotgun (WGS) entry which is preliminary data.</text>
</comment>
<dbReference type="EMBL" id="JANYMP010000007">
    <property type="protein sequence ID" value="MCS7478716.1"/>
    <property type="molecule type" value="Genomic_DNA"/>
</dbReference>
<evidence type="ECO:0000256" key="1">
    <source>
        <dbReference type="SAM" id="Phobius"/>
    </source>
</evidence>
<sequence>MEYKTGKGYQQITVCLLFGNLDYDMCVRNAGTLLERDGQDVDGRVKGSSSSPYRLATSSIGVAAGVVVTTPAAFVVHDLTARSRPRRGRRGPPT</sequence>
<keyword evidence="1" id="KW-1133">Transmembrane helix</keyword>
<evidence type="ECO:0000313" key="2">
    <source>
        <dbReference type="EMBL" id="MCS7478716.1"/>
    </source>
</evidence>